<evidence type="ECO:0000313" key="2">
    <source>
        <dbReference type="EMBL" id="MEL7561100.1"/>
    </source>
</evidence>
<evidence type="ECO:0000256" key="1">
    <source>
        <dbReference type="SAM" id="MobiDB-lite"/>
    </source>
</evidence>
<gene>
    <name evidence="2" type="ORF">AAGW23_19855</name>
</gene>
<dbReference type="Proteomes" id="UP001467669">
    <property type="component" value="Unassembled WGS sequence"/>
</dbReference>
<comment type="caution">
    <text evidence="2">The sequence shown here is derived from an EMBL/GenBank/DDBJ whole genome shotgun (WGS) entry which is preliminary data.</text>
</comment>
<sequence length="53" mass="6023">MKRPGEVRQKYDDQVETSLLAISNPAESEVRAQARSYEEPKLGARMSRAEDEV</sequence>
<dbReference type="EMBL" id="JBCFXD010000018">
    <property type="protein sequence ID" value="MEL7561100.1"/>
    <property type="molecule type" value="Genomic_DNA"/>
</dbReference>
<accession>A0ABU9MDB5</accession>
<evidence type="ECO:0000313" key="3">
    <source>
        <dbReference type="Proteomes" id="UP001467669"/>
    </source>
</evidence>
<organism evidence="2 3">
    <name type="scientific">Stutzerimonas chloritidismutans</name>
    <name type="common">Pseudomonas chloritidismutans</name>
    <dbReference type="NCBI Taxonomy" id="203192"/>
    <lineage>
        <taxon>Bacteria</taxon>
        <taxon>Pseudomonadati</taxon>
        <taxon>Pseudomonadota</taxon>
        <taxon>Gammaproteobacteria</taxon>
        <taxon>Pseudomonadales</taxon>
        <taxon>Pseudomonadaceae</taxon>
        <taxon>Stutzerimonas</taxon>
    </lineage>
</organism>
<protein>
    <submittedName>
        <fullName evidence="2">Uncharacterized protein</fullName>
    </submittedName>
</protein>
<feature type="region of interest" description="Disordered" evidence="1">
    <location>
        <begin position="25"/>
        <end position="53"/>
    </location>
</feature>
<reference evidence="2 3" key="1">
    <citation type="submission" date="2024-04" db="EMBL/GenBank/DDBJ databases">
        <title>Draft Genome Sequence of Isolates Cultured from Underwater Hawaii Seamounts in the North Pacific Ocean.</title>
        <authorList>
            <person name="Sharma I."/>
            <person name="Darden B."/>
            <person name="Creggett J."/>
            <person name="Taylor S."/>
            <person name="Grant M.P."/>
            <person name="Scott J."/>
            <person name="Attles S."/>
            <person name="Walker S."/>
            <person name="Johnson G."/>
            <person name="St. Cloud C."/>
        </authorList>
    </citation>
    <scope>NUCLEOTIDE SEQUENCE [LARGE SCALE GENOMIC DNA]</scope>
    <source>
        <strain evidence="2 3">03GJ23</strain>
    </source>
</reference>
<name>A0ABU9MDB5_STUCH</name>
<dbReference type="RefSeq" id="WP_342408009.1">
    <property type="nucleotide sequence ID" value="NZ_JBCFXD010000018.1"/>
</dbReference>
<feature type="compositionally biased region" description="Basic and acidic residues" evidence="1">
    <location>
        <begin position="28"/>
        <end position="53"/>
    </location>
</feature>
<proteinExistence type="predicted"/>
<keyword evidence="3" id="KW-1185">Reference proteome</keyword>